<accession>A0A084VGC9</accession>
<feature type="compositionally biased region" description="Basic and acidic residues" evidence="1">
    <location>
        <begin position="1"/>
        <end position="12"/>
    </location>
</feature>
<evidence type="ECO:0000313" key="4">
    <source>
        <dbReference type="Proteomes" id="UP000030765"/>
    </source>
</evidence>
<dbReference type="AlphaFoldDB" id="A0A084VGC9"/>
<dbReference type="Proteomes" id="UP000030765">
    <property type="component" value="Unassembled WGS sequence"/>
</dbReference>
<dbReference type="EMBL" id="KE524818">
    <property type="protein sequence ID" value="KFB37023.1"/>
    <property type="molecule type" value="Genomic_DNA"/>
</dbReference>
<protein>
    <submittedName>
        <fullName evidence="2 3">Uncharacterized protein</fullName>
    </submittedName>
</protein>
<keyword evidence="4" id="KW-1185">Reference proteome</keyword>
<reference evidence="3" key="2">
    <citation type="submission" date="2020-05" db="UniProtKB">
        <authorList>
            <consortium name="EnsemblMetazoa"/>
        </authorList>
    </citation>
    <scope>IDENTIFICATION</scope>
</reference>
<reference evidence="2 4" key="1">
    <citation type="journal article" date="2014" name="BMC Genomics">
        <title>Genome sequence of Anopheles sinensis provides insight into genetics basis of mosquito competence for malaria parasites.</title>
        <authorList>
            <person name="Zhou D."/>
            <person name="Zhang D."/>
            <person name="Ding G."/>
            <person name="Shi L."/>
            <person name="Hou Q."/>
            <person name="Ye Y."/>
            <person name="Xu Y."/>
            <person name="Zhou H."/>
            <person name="Xiong C."/>
            <person name="Li S."/>
            <person name="Yu J."/>
            <person name="Hong S."/>
            <person name="Yu X."/>
            <person name="Zou P."/>
            <person name="Chen C."/>
            <person name="Chang X."/>
            <person name="Wang W."/>
            <person name="Lv Y."/>
            <person name="Sun Y."/>
            <person name="Ma L."/>
            <person name="Shen B."/>
            <person name="Zhu C."/>
        </authorList>
    </citation>
    <scope>NUCLEOTIDE SEQUENCE [LARGE SCALE GENOMIC DNA]</scope>
</reference>
<gene>
    <name evidence="2" type="ORF">ZHAS_00004212</name>
</gene>
<feature type="region of interest" description="Disordered" evidence="1">
    <location>
        <begin position="1"/>
        <end position="23"/>
    </location>
</feature>
<evidence type="ECO:0000256" key="1">
    <source>
        <dbReference type="SAM" id="MobiDB-lite"/>
    </source>
</evidence>
<sequence length="66" mass="7347">MDRAAARSDRFSTDFTMNSPTENDFQCPIPMPVAAQELLFTYTVGIIASTAEHPTRPVPGQCFQLR</sequence>
<proteinExistence type="predicted"/>
<evidence type="ECO:0000313" key="2">
    <source>
        <dbReference type="EMBL" id="KFB37023.1"/>
    </source>
</evidence>
<name>A0A084VGC9_ANOSI</name>
<evidence type="ECO:0000313" key="3">
    <source>
        <dbReference type="EnsemblMetazoa" id="ASIC004212-PA"/>
    </source>
</evidence>
<feature type="compositionally biased region" description="Polar residues" evidence="1">
    <location>
        <begin position="13"/>
        <end position="23"/>
    </location>
</feature>
<dbReference type="EnsemblMetazoa" id="ASIC004212-RA">
    <property type="protein sequence ID" value="ASIC004212-PA"/>
    <property type="gene ID" value="ASIC004212"/>
</dbReference>
<dbReference type="EMBL" id="ATLV01012836">
    <property type="status" value="NOT_ANNOTATED_CDS"/>
    <property type="molecule type" value="Genomic_DNA"/>
</dbReference>
<dbReference type="VEuPathDB" id="VectorBase:ASIC004212"/>
<organism evidence="2">
    <name type="scientific">Anopheles sinensis</name>
    <name type="common">Mosquito</name>
    <dbReference type="NCBI Taxonomy" id="74873"/>
    <lineage>
        <taxon>Eukaryota</taxon>
        <taxon>Metazoa</taxon>
        <taxon>Ecdysozoa</taxon>
        <taxon>Arthropoda</taxon>
        <taxon>Hexapoda</taxon>
        <taxon>Insecta</taxon>
        <taxon>Pterygota</taxon>
        <taxon>Neoptera</taxon>
        <taxon>Endopterygota</taxon>
        <taxon>Diptera</taxon>
        <taxon>Nematocera</taxon>
        <taxon>Culicoidea</taxon>
        <taxon>Culicidae</taxon>
        <taxon>Anophelinae</taxon>
        <taxon>Anopheles</taxon>
    </lineage>
</organism>